<dbReference type="Proteomes" id="UP000198348">
    <property type="component" value="Unassembled WGS sequence"/>
</dbReference>
<proteinExistence type="predicted"/>
<name>A0A238X9W1_9PSEU</name>
<keyword evidence="2" id="KW-1185">Reference proteome</keyword>
<dbReference type="AlphaFoldDB" id="A0A238X9W1"/>
<evidence type="ECO:0000313" key="1">
    <source>
        <dbReference type="EMBL" id="SNR55727.1"/>
    </source>
</evidence>
<reference evidence="1 2" key="1">
    <citation type="submission" date="2017-06" db="EMBL/GenBank/DDBJ databases">
        <authorList>
            <person name="Kim H.J."/>
            <person name="Triplett B.A."/>
        </authorList>
    </citation>
    <scope>NUCLEOTIDE SEQUENCE [LARGE SCALE GENOMIC DNA]</scope>
    <source>
        <strain evidence="1 2">DSM 45207</strain>
    </source>
</reference>
<organism evidence="1 2">
    <name type="scientific">Haloechinothrix alba</name>
    <dbReference type="NCBI Taxonomy" id="664784"/>
    <lineage>
        <taxon>Bacteria</taxon>
        <taxon>Bacillati</taxon>
        <taxon>Actinomycetota</taxon>
        <taxon>Actinomycetes</taxon>
        <taxon>Pseudonocardiales</taxon>
        <taxon>Pseudonocardiaceae</taxon>
        <taxon>Haloechinothrix</taxon>
    </lineage>
</organism>
<evidence type="ECO:0000313" key="2">
    <source>
        <dbReference type="Proteomes" id="UP000198348"/>
    </source>
</evidence>
<accession>A0A238X9W1</accession>
<dbReference type="EMBL" id="FZNW01000010">
    <property type="protein sequence ID" value="SNR55727.1"/>
    <property type="molecule type" value="Genomic_DNA"/>
</dbReference>
<dbReference type="OrthoDB" id="3634287at2"/>
<protein>
    <submittedName>
        <fullName evidence="1">Uncharacterized protein</fullName>
    </submittedName>
</protein>
<gene>
    <name evidence="1" type="ORF">SAMN06265360_11011</name>
</gene>
<sequence>MHPHSDEERPHIEALRRSVTAGFTFRHLYDSSGAVVDALYAQRWRAGVMDTFLVHGMHEAIAARYPAPGAQIEPEPLWHRSGTVAEVIDALLELPDNDRPGAPRRRLRAPDGLWVPGRAMR</sequence>
<dbReference type="RefSeq" id="WP_089301458.1">
    <property type="nucleotide sequence ID" value="NZ_FZNW01000010.1"/>
</dbReference>